<dbReference type="Proteomes" id="UP000238176">
    <property type="component" value="Unassembled WGS sequence"/>
</dbReference>
<reference evidence="1 2" key="1">
    <citation type="submission" date="2018-03" db="EMBL/GenBank/DDBJ databases">
        <title>Genomic Encyclopedia of Type Strains, Phase III (KMG-III): the genomes of soil and plant-associated and newly described type strains.</title>
        <authorList>
            <person name="Whitman W."/>
        </authorList>
    </citation>
    <scope>NUCLEOTIDE SEQUENCE [LARGE SCALE GENOMIC DNA]</scope>
    <source>
        <strain evidence="1 2">CGMCC 4.7067</strain>
    </source>
</reference>
<dbReference type="OrthoDB" id="5188294at2"/>
<dbReference type="AlphaFoldDB" id="A0A2T0UWL8"/>
<dbReference type="EMBL" id="PVTJ01000001">
    <property type="protein sequence ID" value="PRY62325.1"/>
    <property type="molecule type" value="Genomic_DNA"/>
</dbReference>
<evidence type="ECO:0000313" key="2">
    <source>
        <dbReference type="Proteomes" id="UP000238176"/>
    </source>
</evidence>
<name>A0A2T0UWL8_9ACTN</name>
<keyword evidence="2" id="KW-1185">Reference proteome</keyword>
<gene>
    <name evidence="1" type="ORF">B0I28_101653</name>
</gene>
<evidence type="ECO:0000313" key="1">
    <source>
        <dbReference type="EMBL" id="PRY62325.1"/>
    </source>
</evidence>
<sequence>MPGSEVEQVTDRPHWRDAVRTAAGAALASGAVAAAAGSTSNSWPLALIAAAGFLAWPLTRLRNLAKRQPVAEFDRQGVRLYPQTSQRNRSLSPIVELPWSEVKGIHLWRKRTGLYWTTMVGVETVRADHAPGDTDRRGVPPHVTSALARRSVPFSASGRGRLQAAASRFFRARITDARSAPATGRRRKVY</sequence>
<accession>A0A2T0UWL8</accession>
<comment type="caution">
    <text evidence="1">The sequence shown here is derived from an EMBL/GenBank/DDBJ whole genome shotgun (WGS) entry which is preliminary data.</text>
</comment>
<protein>
    <submittedName>
        <fullName evidence="1">Uncharacterized protein</fullName>
    </submittedName>
</protein>
<organism evidence="1 2">
    <name type="scientific">Glycomyces artemisiae</name>
    <dbReference type="NCBI Taxonomy" id="1076443"/>
    <lineage>
        <taxon>Bacteria</taxon>
        <taxon>Bacillati</taxon>
        <taxon>Actinomycetota</taxon>
        <taxon>Actinomycetes</taxon>
        <taxon>Glycomycetales</taxon>
        <taxon>Glycomycetaceae</taxon>
        <taxon>Glycomyces</taxon>
    </lineage>
</organism>
<proteinExistence type="predicted"/>
<dbReference type="RefSeq" id="WP_106362351.1">
    <property type="nucleotide sequence ID" value="NZ_PVTJ01000001.1"/>
</dbReference>